<evidence type="ECO:0000313" key="6">
    <source>
        <dbReference type="Proteomes" id="UP001626550"/>
    </source>
</evidence>
<dbReference type="FunFam" id="3.30.70.330:FF:000205">
    <property type="entry name" value="Sex lethal, isoform B"/>
    <property type="match status" value="1"/>
</dbReference>
<dbReference type="EMBL" id="JBJKFK010000054">
    <property type="protein sequence ID" value="KAL3320412.1"/>
    <property type="molecule type" value="Genomic_DNA"/>
</dbReference>
<name>A0ABD2QM11_9PLAT</name>
<dbReference type="SUPFAM" id="SSF54928">
    <property type="entry name" value="RNA-binding domain, RBD"/>
    <property type="match status" value="2"/>
</dbReference>
<protein>
    <recommendedName>
        <fullName evidence="4">RRM domain-containing protein</fullName>
    </recommendedName>
</protein>
<dbReference type="AlphaFoldDB" id="A0ABD2QM11"/>
<evidence type="ECO:0000256" key="3">
    <source>
        <dbReference type="PROSITE-ProRule" id="PRU00176"/>
    </source>
</evidence>
<dbReference type="PROSITE" id="PS50102">
    <property type="entry name" value="RRM"/>
    <property type="match status" value="1"/>
</dbReference>
<organism evidence="5 6">
    <name type="scientific">Cichlidogyrus casuarinus</name>
    <dbReference type="NCBI Taxonomy" id="1844966"/>
    <lineage>
        <taxon>Eukaryota</taxon>
        <taxon>Metazoa</taxon>
        <taxon>Spiralia</taxon>
        <taxon>Lophotrochozoa</taxon>
        <taxon>Platyhelminthes</taxon>
        <taxon>Monogenea</taxon>
        <taxon>Monopisthocotylea</taxon>
        <taxon>Dactylogyridea</taxon>
        <taxon>Ancyrocephalidae</taxon>
        <taxon>Cichlidogyrus</taxon>
    </lineage>
</organism>
<dbReference type="GO" id="GO:0005634">
    <property type="term" value="C:nucleus"/>
    <property type="evidence" value="ECO:0007669"/>
    <property type="project" value="UniProtKB-ARBA"/>
</dbReference>
<keyword evidence="6" id="KW-1185">Reference proteome</keyword>
<reference evidence="5 6" key="1">
    <citation type="submission" date="2024-11" db="EMBL/GenBank/DDBJ databases">
        <title>Adaptive evolution of stress response genes in parasites aligns with host niche diversity.</title>
        <authorList>
            <person name="Hahn C."/>
            <person name="Resl P."/>
        </authorList>
    </citation>
    <scope>NUCLEOTIDE SEQUENCE [LARGE SCALE GENOMIC DNA]</scope>
    <source>
        <strain evidence="5">EGGRZ-B1_66</strain>
        <tissue evidence="5">Body</tissue>
    </source>
</reference>
<dbReference type="PANTHER" id="PTHR10352">
    <property type="entry name" value="EUKARYOTIC TRANSLATION INITIATION FACTOR 3 SUBUNIT G"/>
    <property type="match status" value="1"/>
</dbReference>
<proteinExistence type="predicted"/>
<dbReference type="Pfam" id="PF00076">
    <property type="entry name" value="RRM_1"/>
    <property type="match status" value="1"/>
</dbReference>
<dbReference type="Proteomes" id="UP001626550">
    <property type="component" value="Unassembled WGS sequence"/>
</dbReference>
<dbReference type="InterPro" id="IPR000504">
    <property type="entry name" value="RRM_dom"/>
</dbReference>
<comment type="caution">
    <text evidence="5">The sequence shown here is derived from an EMBL/GenBank/DDBJ whole genome shotgun (WGS) entry which is preliminary data.</text>
</comment>
<dbReference type="GO" id="GO:0050686">
    <property type="term" value="P:negative regulation of mRNA processing"/>
    <property type="evidence" value="ECO:0007669"/>
    <property type="project" value="UniProtKB-ARBA"/>
</dbReference>
<keyword evidence="1" id="KW-0677">Repeat</keyword>
<evidence type="ECO:0000256" key="1">
    <source>
        <dbReference type="ARBA" id="ARBA00022737"/>
    </source>
</evidence>
<dbReference type="Gene3D" id="3.30.70.330">
    <property type="match status" value="2"/>
</dbReference>
<feature type="domain" description="RRM" evidence="4">
    <location>
        <begin position="21"/>
        <end position="108"/>
    </location>
</feature>
<dbReference type="PRINTS" id="PR00961">
    <property type="entry name" value="HUDSXLRNA"/>
</dbReference>
<dbReference type="SMART" id="SM00360">
    <property type="entry name" value="RRM"/>
    <property type="match status" value="2"/>
</dbReference>
<evidence type="ECO:0000313" key="5">
    <source>
        <dbReference type="EMBL" id="KAL3320412.1"/>
    </source>
</evidence>
<dbReference type="InterPro" id="IPR002343">
    <property type="entry name" value="Hud_Sxl_RNA"/>
</dbReference>
<dbReference type="InterPro" id="IPR012677">
    <property type="entry name" value="Nucleotide-bd_a/b_plait_sf"/>
</dbReference>
<dbReference type="InterPro" id="IPR035979">
    <property type="entry name" value="RBD_domain_sf"/>
</dbReference>
<keyword evidence="2 3" id="KW-0694">RNA-binding</keyword>
<evidence type="ECO:0000256" key="2">
    <source>
        <dbReference type="ARBA" id="ARBA00022884"/>
    </source>
</evidence>
<sequence>MHNKYIKVSLARPSSESIKGANLYISGLPKYLSQQDLENLFARCGKIITSRILNDQLTGQSKGVAFIRFDQRHEAERAIKELNGHSVDVRNPDGTTETSSIVVKFANSPSNTAKVLGSGLTSAAGLTLASAPFAAAALAAQNLSLPSPALNPFLISSPAATFGMAQDPAFLLSALRAQPGSVFPSSLLAQQRAPLSASPNSLLSSDKTSQPISVASLNSHSNRLRYNALEASSIAANKASLAKNQALENSISLNLQQQVSASTSPYLPLDPSLNGGYLTFAMENSLAMRNLLPQANALSGFAPSSKIIQINKLPLEIDEITLQSLLVSWTSIQHIQIVPGPNPGVKTAYVVVGTPEEALLMIQQLNGYTLLNQVLSVNECHSLEFMVACQQRSAYGQVAGQKRGPSQSTDNLFRLTELTEYT</sequence>
<evidence type="ECO:0000259" key="4">
    <source>
        <dbReference type="PROSITE" id="PS50102"/>
    </source>
</evidence>
<dbReference type="GO" id="GO:0003723">
    <property type="term" value="F:RNA binding"/>
    <property type="evidence" value="ECO:0007669"/>
    <property type="project" value="UniProtKB-UniRule"/>
</dbReference>
<gene>
    <name evidence="5" type="ORF">Ciccas_000918</name>
</gene>
<accession>A0ABD2QM11</accession>